<accession>A0A660SIG7</accession>
<comment type="caution">
    <text evidence="2">The sequence shown here is derived from an EMBL/GenBank/DDBJ whole genome shotgun (WGS) entry which is preliminary data.</text>
</comment>
<reference evidence="2 3" key="1">
    <citation type="submission" date="2018-06" db="EMBL/GenBank/DDBJ databases">
        <title>Extensive metabolic versatility and redundancy in microbially diverse, dynamic hydrothermal sediments.</title>
        <authorList>
            <person name="Dombrowski N."/>
            <person name="Teske A."/>
            <person name="Baker B.J."/>
        </authorList>
    </citation>
    <scope>NUCLEOTIDE SEQUENCE [LARGE SCALE GENOMIC DNA]</scope>
    <source>
        <strain evidence="2">B36_G15</strain>
    </source>
</reference>
<evidence type="ECO:0000313" key="3">
    <source>
        <dbReference type="Proteomes" id="UP000268469"/>
    </source>
</evidence>
<dbReference type="Gene3D" id="2.60.450.10">
    <property type="entry name" value="Lipopolysaccharide (LPS) transport protein A like domain"/>
    <property type="match status" value="1"/>
</dbReference>
<organism evidence="2 3">
    <name type="scientific">candidate division WOR-3 bacterium</name>
    <dbReference type="NCBI Taxonomy" id="2052148"/>
    <lineage>
        <taxon>Bacteria</taxon>
        <taxon>Bacteria division WOR-3</taxon>
    </lineage>
</organism>
<dbReference type="EMBL" id="QNBE01000060">
    <property type="protein sequence ID" value="RKX69916.1"/>
    <property type="molecule type" value="Genomic_DNA"/>
</dbReference>
<feature type="domain" description="Organic solvent tolerance-like N-terminal" evidence="1">
    <location>
        <begin position="15"/>
        <end position="108"/>
    </location>
</feature>
<protein>
    <recommendedName>
        <fullName evidence="1">Organic solvent tolerance-like N-terminal domain-containing protein</fullName>
    </recommendedName>
</protein>
<dbReference type="Proteomes" id="UP000268469">
    <property type="component" value="Unassembled WGS sequence"/>
</dbReference>
<evidence type="ECO:0000259" key="1">
    <source>
        <dbReference type="Pfam" id="PF13100"/>
    </source>
</evidence>
<name>A0A660SIG7_UNCW3</name>
<dbReference type="Pfam" id="PF13100">
    <property type="entry name" value="OstA_2"/>
    <property type="match status" value="1"/>
</dbReference>
<evidence type="ECO:0000313" key="2">
    <source>
        <dbReference type="EMBL" id="RKX69916.1"/>
    </source>
</evidence>
<dbReference type="InterPro" id="IPR005653">
    <property type="entry name" value="OstA-like_N"/>
</dbReference>
<dbReference type="AlphaFoldDB" id="A0A660SIG7"/>
<proteinExistence type="predicted"/>
<gene>
    <name evidence="2" type="ORF">DRP53_06700</name>
</gene>
<sequence length="290" mass="32865">MIIILPLLLPFTASEKVEIVSEEGKRIVRLIGDVTFQREGLRITCDQATIIGDEIARLYNHVQLEESTTTITAESLYYQINTGVGVFYHSTLKESSLTVQSESLRYDPDLDQIHGYDSVVISDTVNDLLLYGREFVYNLNSGIGRTVGNPTLEILRDTAGPIVAEAETILYYRSGDELRLVDSVRIRDQDLSIRCDLLRYYNRDERGRLFNLEIATTTDRVTGDSGSFWIGDREIESMVITNAKVKREDGDRIDRLNCGKLRLFFSHGSIIKAEAEGNPWGVTTWRNVED</sequence>